<organism evidence="1 2">
    <name type="scientific">Pararge aegeria aegeria</name>
    <dbReference type="NCBI Taxonomy" id="348720"/>
    <lineage>
        <taxon>Eukaryota</taxon>
        <taxon>Metazoa</taxon>
        <taxon>Ecdysozoa</taxon>
        <taxon>Arthropoda</taxon>
        <taxon>Hexapoda</taxon>
        <taxon>Insecta</taxon>
        <taxon>Pterygota</taxon>
        <taxon>Neoptera</taxon>
        <taxon>Endopterygota</taxon>
        <taxon>Lepidoptera</taxon>
        <taxon>Glossata</taxon>
        <taxon>Ditrysia</taxon>
        <taxon>Papilionoidea</taxon>
        <taxon>Nymphalidae</taxon>
        <taxon>Satyrinae</taxon>
        <taxon>Satyrini</taxon>
        <taxon>Parargina</taxon>
        <taxon>Pararge</taxon>
    </lineage>
</organism>
<evidence type="ECO:0000313" key="1">
    <source>
        <dbReference type="EMBL" id="CAH2210490.1"/>
    </source>
</evidence>
<sequence length="102" mass="11796">MPKLSHSEEGPSPFSNWYRVDNDGAVDQFYMCVKSVFVFGFGAEEGRIKFKDNLLRSNLVKSQKFHFKIYNPPVAYALFPTRFNPLSGWNWKKAISARLSNK</sequence>
<protein>
    <submittedName>
        <fullName evidence="1">Jg795 protein</fullName>
    </submittedName>
</protein>
<proteinExistence type="predicted"/>
<dbReference type="Proteomes" id="UP000838756">
    <property type="component" value="Unassembled WGS sequence"/>
</dbReference>
<accession>A0A8S4QGZ6</accession>
<dbReference type="AlphaFoldDB" id="A0A8S4QGZ6"/>
<evidence type="ECO:0000313" key="2">
    <source>
        <dbReference type="Proteomes" id="UP000838756"/>
    </source>
</evidence>
<dbReference type="EMBL" id="CAKXAJ010007584">
    <property type="protein sequence ID" value="CAH2210490.1"/>
    <property type="molecule type" value="Genomic_DNA"/>
</dbReference>
<name>A0A8S4QGZ6_9NEOP</name>
<reference evidence="1" key="1">
    <citation type="submission" date="2022-03" db="EMBL/GenBank/DDBJ databases">
        <authorList>
            <person name="Lindestad O."/>
        </authorList>
    </citation>
    <scope>NUCLEOTIDE SEQUENCE</scope>
</reference>
<gene>
    <name evidence="1" type="primary">jg795</name>
    <name evidence="1" type="ORF">PAEG_LOCUS2395</name>
</gene>
<comment type="caution">
    <text evidence="1">The sequence shown here is derived from an EMBL/GenBank/DDBJ whole genome shotgun (WGS) entry which is preliminary data.</text>
</comment>
<keyword evidence="2" id="KW-1185">Reference proteome</keyword>